<dbReference type="Pfam" id="PF13439">
    <property type="entry name" value="Glyco_transf_4"/>
    <property type="match status" value="1"/>
</dbReference>
<organism evidence="4 5">
    <name type="scientific">Dactylosporangium vinaceum</name>
    <dbReference type="NCBI Taxonomy" id="53362"/>
    <lineage>
        <taxon>Bacteria</taxon>
        <taxon>Bacillati</taxon>
        <taxon>Actinomycetota</taxon>
        <taxon>Actinomycetes</taxon>
        <taxon>Micromonosporales</taxon>
        <taxon>Micromonosporaceae</taxon>
        <taxon>Dactylosporangium</taxon>
    </lineage>
</organism>
<dbReference type="Pfam" id="PF13692">
    <property type="entry name" value="Glyco_trans_1_4"/>
    <property type="match status" value="1"/>
</dbReference>
<keyword evidence="1 4" id="KW-0328">Glycosyltransferase</keyword>
<dbReference type="InterPro" id="IPR028098">
    <property type="entry name" value="Glyco_trans_4-like_N"/>
</dbReference>
<dbReference type="GO" id="GO:0016757">
    <property type="term" value="F:glycosyltransferase activity"/>
    <property type="evidence" value="ECO:0007669"/>
    <property type="project" value="UniProtKB-KW"/>
</dbReference>
<dbReference type="PANTHER" id="PTHR12526">
    <property type="entry name" value="GLYCOSYLTRANSFERASE"/>
    <property type="match status" value="1"/>
</dbReference>
<protein>
    <submittedName>
        <fullName evidence="4">Glycosyltransferase</fullName>
        <ecNumber evidence="4">2.4.-.-</ecNumber>
    </submittedName>
</protein>
<comment type="caution">
    <text evidence="4">The sequence shown here is derived from an EMBL/GenBank/DDBJ whole genome shotgun (WGS) entry which is preliminary data.</text>
</comment>
<dbReference type="PANTHER" id="PTHR12526:SF637">
    <property type="entry name" value="GLYCOSYLTRANSFERASE EPSF-RELATED"/>
    <property type="match status" value="1"/>
</dbReference>
<feature type="domain" description="Glycosyltransferase subfamily 4-like N-terminal" evidence="3">
    <location>
        <begin position="80"/>
        <end position="191"/>
    </location>
</feature>
<dbReference type="SUPFAM" id="SSF53756">
    <property type="entry name" value="UDP-Glycosyltransferase/glycogen phosphorylase"/>
    <property type="match status" value="1"/>
</dbReference>
<dbReference type="RefSeq" id="WP_223097687.1">
    <property type="nucleotide sequence ID" value="NZ_CP061913.1"/>
</dbReference>
<keyword evidence="5" id="KW-1185">Reference proteome</keyword>
<name>A0ABV5LYN8_9ACTN</name>
<proteinExistence type="predicted"/>
<keyword evidence="2 4" id="KW-0808">Transferase</keyword>
<dbReference type="EC" id="2.4.-.-" evidence="4"/>
<evidence type="ECO:0000313" key="5">
    <source>
        <dbReference type="Proteomes" id="UP001589608"/>
    </source>
</evidence>
<dbReference type="EMBL" id="JBHMCA010000007">
    <property type="protein sequence ID" value="MFB9441718.1"/>
    <property type="molecule type" value="Genomic_DNA"/>
</dbReference>
<dbReference type="Proteomes" id="UP001589608">
    <property type="component" value="Unassembled WGS sequence"/>
</dbReference>
<dbReference type="Gene3D" id="3.40.50.2000">
    <property type="entry name" value="Glycogen Phosphorylase B"/>
    <property type="match status" value="2"/>
</dbReference>
<accession>A0ABV5LYN8</accession>
<sequence length="401" mass="43319">MTSQLRVMSIYEGFFSGGARALHTTVVAGLHTGGSHHHSVLSIYGAMRRETILQRMEDDASYRSLSAIGVEVRPLGRRIGGGSAARKTFSQSEVATAFAHAERADIILSLKEQPLRLVNLPDFPRKPVIVCLHRSDPENQGSALAEFKTAVADGRVAAAICCAESTRAAYQRAGIPQSLLKVVPNGVDLTRFQPVTGRKRGALRRSLGVPAKGEVVTLAARYDAMKNIPLFLASARRYLEHEPNGHVVMCGAGMTTANVELCGLLNDLFDDEPRFLNRLHLLGIRRDMEAVYAASDVVALTSTSGEAAPLCLIEGAMCGAVPVSTDIGDTAQIVNGIGLITPPEPDAIATTWSEAVDRRAELTPRLLASRERFSHTRMIASYAAVINRAHRELGLRVPQRL</sequence>
<reference evidence="4 5" key="1">
    <citation type="submission" date="2024-09" db="EMBL/GenBank/DDBJ databases">
        <authorList>
            <person name="Sun Q."/>
            <person name="Mori K."/>
        </authorList>
    </citation>
    <scope>NUCLEOTIDE SEQUENCE [LARGE SCALE GENOMIC DNA]</scope>
    <source>
        <strain evidence="4 5">JCM 3307</strain>
    </source>
</reference>
<evidence type="ECO:0000256" key="2">
    <source>
        <dbReference type="ARBA" id="ARBA00022679"/>
    </source>
</evidence>
<evidence type="ECO:0000256" key="1">
    <source>
        <dbReference type="ARBA" id="ARBA00022676"/>
    </source>
</evidence>
<gene>
    <name evidence="4" type="ORF">ACFFTR_01295</name>
</gene>
<evidence type="ECO:0000313" key="4">
    <source>
        <dbReference type="EMBL" id="MFB9441718.1"/>
    </source>
</evidence>
<evidence type="ECO:0000259" key="3">
    <source>
        <dbReference type="Pfam" id="PF13439"/>
    </source>
</evidence>